<dbReference type="GO" id="GO:0046872">
    <property type="term" value="F:metal ion binding"/>
    <property type="evidence" value="ECO:0007669"/>
    <property type="project" value="UniProtKB-KW"/>
</dbReference>
<dbReference type="Proteomes" id="UP000553981">
    <property type="component" value="Unassembled WGS sequence"/>
</dbReference>
<dbReference type="InterPro" id="IPR013154">
    <property type="entry name" value="ADH-like_N"/>
</dbReference>
<dbReference type="EMBL" id="JABCUI010000001">
    <property type="protein sequence ID" value="NMW86192.1"/>
    <property type="molecule type" value="Genomic_DNA"/>
</dbReference>
<dbReference type="PANTHER" id="PTHR43161:SF9">
    <property type="entry name" value="SORBITOL DEHYDROGENASE"/>
    <property type="match status" value="1"/>
</dbReference>
<dbReference type="Gene3D" id="3.90.180.10">
    <property type="entry name" value="Medium-chain alcohol dehydrogenases, catalytic domain"/>
    <property type="match status" value="1"/>
</dbReference>
<evidence type="ECO:0000256" key="5">
    <source>
        <dbReference type="ARBA" id="ARBA00023002"/>
    </source>
</evidence>
<comment type="similarity">
    <text evidence="2">Belongs to the zinc-containing alcohol dehydrogenase family.</text>
</comment>
<dbReference type="InterPro" id="IPR013149">
    <property type="entry name" value="ADH-like_C"/>
</dbReference>
<dbReference type="SUPFAM" id="SSF51735">
    <property type="entry name" value="NAD(P)-binding Rossmann-fold domains"/>
    <property type="match status" value="1"/>
</dbReference>
<dbReference type="GO" id="GO:0050572">
    <property type="term" value="F:L-idonate 5-dehydrogenase [NAD(P)+] activity"/>
    <property type="evidence" value="ECO:0007669"/>
    <property type="project" value="UniProtKB-EC"/>
</dbReference>
<dbReference type="Pfam" id="PF00107">
    <property type="entry name" value="ADH_zinc_N"/>
    <property type="match status" value="1"/>
</dbReference>
<accession>A0A2X2YFU6</accession>
<dbReference type="SUPFAM" id="SSF50129">
    <property type="entry name" value="GroES-like"/>
    <property type="match status" value="1"/>
</dbReference>
<keyword evidence="5 10" id="KW-0560">Oxidoreductase</keyword>
<dbReference type="InterPro" id="IPR036291">
    <property type="entry name" value="NAD(P)-bd_dom_sf"/>
</dbReference>
<organism evidence="10 11">
    <name type="scientific">Mobiluncus curtisii</name>
    <dbReference type="NCBI Taxonomy" id="2051"/>
    <lineage>
        <taxon>Bacteria</taxon>
        <taxon>Bacillati</taxon>
        <taxon>Actinomycetota</taxon>
        <taxon>Actinomycetes</taxon>
        <taxon>Actinomycetales</taxon>
        <taxon>Actinomycetaceae</taxon>
        <taxon>Mobiluncus</taxon>
    </lineage>
</organism>
<evidence type="ECO:0000313" key="9">
    <source>
        <dbReference type="EMBL" id="NMW86192.1"/>
    </source>
</evidence>
<evidence type="ECO:0000259" key="7">
    <source>
        <dbReference type="Pfam" id="PF00107"/>
    </source>
</evidence>
<evidence type="ECO:0000259" key="8">
    <source>
        <dbReference type="Pfam" id="PF08240"/>
    </source>
</evidence>
<dbReference type="AlphaFoldDB" id="A0A2X2YFU6"/>
<evidence type="ECO:0000313" key="11">
    <source>
        <dbReference type="Proteomes" id="UP000250245"/>
    </source>
</evidence>
<evidence type="ECO:0000256" key="2">
    <source>
        <dbReference type="ARBA" id="ARBA00008072"/>
    </source>
</evidence>
<evidence type="ECO:0000256" key="4">
    <source>
        <dbReference type="ARBA" id="ARBA00022833"/>
    </source>
</evidence>
<reference evidence="9 12" key="2">
    <citation type="submission" date="2020-04" db="EMBL/GenBank/DDBJ databases">
        <title>Antimicrobial susceptibility and clonality of vaginal-derived multi-drug resistant Mobiluncus isolates in China.</title>
        <authorList>
            <person name="Zhang X."/>
        </authorList>
    </citation>
    <scope>NUCLEOTIDE SEQUENCE [LARGE SCALE GENOMIC DNA]</scope>
    <source>
        <strain evidence="9 12">19</strain>
    </source>
</reference>
<name>A0A2X2YFU6_9ACTO</name>
<gene>
    <name evidence="10" type="primary">idnD</name>
    <name evidence="9" type="ORF">HHJ67_00225</name>
    <name evidence="10" type="ORF">NCTC11820_00060</name>
</gene>
<evidence type="ECO:0000313" key="10">
    <source>
        <dbReference type="EMBL" id="SQB63296.1"/>
    </source>
</evidence>
<feature type="region of interest" description="Disordered" evidence="6">
    <location>
        <begin position="1"/>
        <end position="24"/>
    </location>
</feature>
<reference evidence="10 11" key="1">
    <citation type="submission" date="2018-06" db="EMBL/GenBank/DDBJ databases">
        <authorList>
            <consortium name="Pathogen Informatics"/>
            <person name="Doyle S."/>
        </authorList>
    </citation>
    <scope>NUCLEOTIDE SEQUENCE [LARGE SCALE GENOMIC DNA]</scope>
    <source>
        <strain evidence="10 11">NCTC11820</strain>
    </source>
</reference>
<evidence type="ECO:0000313" key="12">
    <source>
        <dbReference type="Proteomes" id="UP000553981"/>
    </source>
</evidence>
<dbReference type="GeneID" id="55564788"/>
<dbReference type="EC" id="1.1.1.264" evidence="10"/>
<evidence type="ECO:0000256" key="3">
    <source>
        <dbReference type="ARBA" id="ARBA00022723"/>
    </source>
</evidence>
<evidence type="ECO:0000256" key="6">
    <source>
        <dbReference type="SAM" id="MobiDB-lite"/>
    </source>
</evidence>
<dbReference type="RefSeq" id="WP_013188870.1">
    <property type="nucleotide sequence ID" value="NZ_CP068112.1"/>
</dbReference>
<dbReference type="Pfam" id="PF08240">
    <property type="entry name" value="ADH_N"/>
    <property type="match status" value="1"/>
</dbReference>
<protein>
    <submittedName>
        <fullName evidence="10">L-idonate 5-dehydrogenase</fullName>
        <ecNumber evidence="10">1.1.1.264</ecNumber>
    </submittedName>
    <submittedName>
        <fullName evidence="9">Zinc-binding dehydrogenase</fullName>
    </submittedName>
</protein>
<dbReference type="OMA" id="HESGREM"/>
<keyword evidence="3" id="KW-0479">Metal-binding</keyword>
<keyword evidence="4" id="KW-0862">Zinc</keyword>
<sequence length="346" mass="36828">MTEMKQVRINAKEEMESCGAPRPKPGEGQVLVRVAWAGICGSDLHYFFDGQVGAFKLREPLVPGHEIVGIVAEDPSGTYAPGTPVTPHPATFGQPQAAYSDSPHLWPGGAYLGSASTWPHTQGGMSEYILLRLDQIHALPPNLPLKRGVLTEPLCVGLHALHRLQAATGWQDLKGRNVAVIGAGPIGLLAAGAAKSLGATVSCIDVQDAPLRRAQALGVDQVYNSTVTEPEAGTFDAVLECAGVFPAISQAFQICRPRGTVVQVGMVPAIDGPVNLAPLTSKEITYLGTFRFLDEIDQALEILANSPQLESVITHEFNADEAERAFHTAKDSAASGKVIVNLWFEE</sequence>
<dbReference type="InterPro" id="IPR011032">
    <property type="entry name" value="GroES-like_sf"/>
</dbReference>
<dbReference type="Proteomes" id="UP000250245">
    <property type="component" value="Unassembled WGS sequence"/>
</dbReference>
<evidence type="ECO:0000256" key="1">
    <source>
        <dbReference type="ARBA" id="ARBA00001947"/>
    </source>
</evidence>
<feature type="domain" description="Alcohol dehydrogenase-like C-terminal" evidence="7">
    <location>
        <begin position="185"/>
        <end position="304"/>
    </location>
</feature>
<dbReference type="Gene3D" id="3.40.50.720">
    <property type="entry name" value="NAD(P)-binding Rossmann-like Domain"/>
    <property type="match status" value="1"/>
</dbReference>
<comment type="cofactor">
    <cofactor evidence="1">
        <name>Zn(2+)</name>
        <dbReference type="ChEBI" id="CHEBI:29105"/>
    </cofactor>
</comment>
<dbReference type="EMBL" id="UASJ01000001">
    <property type="protein sequence ID" value="SQB63296.1"/>
    <property type="molecule type" value="Genomic_DNA"/>
</dbReference>
<proteinExistence type="inferred from homology"/>
<feature type="domain" description="Alcohol dehydrogenase-like N-terminal" evidence="8">
    <location>
        <begin position="26"/>
        <end position="140"/>
    </location>
</feature>
<dbReference type="PANTHER" id="PTHR43161">
    <property type="entry name" value="SORBITOL DEHYDROGENASE"/>
    <property type="match status" value="1"/>
</dbReference>